<dbReference type="EMBL" id="FMHG01000001">
    <property type="protein sequence ID" value="SCJ34905.1"/>
    <property type="molecule type" value="Genomic_DNA"/>
</dbReference>
<proteinExistence type="predicted"/>
<protein>
    <submittedName>
        <fullName evidence="1">Uncharacterized protein</fullName>
    </submittedName>
</protein>
<name>A0A1C6FPM2_9FIRM</name>
<accession>A0A1C6FPM2</accession>
<sequence length="93" mass="10879">MEREVILRNALNVYGHRAQILVAAEECAELAQALLKYTRRDGTVAEIDAAYHVREEMADVQIMLDQLYILFGKPRDWERRKLERLAHRLTQDA</sequence>
<dbReference type="Gene3D" id="1.10.287.1080">
    <property type="entry name" value="MazG-like"/>
    <property type="match status" value="1"/>
</dbReference>
<organism evidence="1">
    <name type="scientific">uncultured Anaerotruncus sp</name>
    <dbReference type="NCBI Taxonomy" id="905011"/>
    <lineage>
        <taxon>Bacteria</taxon>
        <taxon>Bacillati</taxon>
        <taxon>Bacillota</taxon>
        <taxon>Clostridia</taxon>
        <taxon>Eubacteriales</taxon>
        <taxon>Oscillospiraceae</taxon>
        <taxon>Anaerotruncus</taxon>
        <taxon>environmental samples</taxon>
    </lineage>
</organism>
<dbReference type="CDD" id="cd11539">
    <property type="entry name" value="NTP-PPase_u2"/>
    <property type="match status" value="1"/>
</dbReference>
<gene>
    <name evidence="1" type="ORF">SAMEA3545359_00059</name>
</gene>
<evidence type="ECO:0000313" key="1">
    <source>
        <dbReference type="EMBL" id="SCJ34905.1"/>
    </source>
</evidence>
<dbReference type="AlphaFoldDB" id="A0A1C6FPM2"/>
<dbReference type="SUPFAM" id="SSF101386">
    <property type="entry name" value="all-alpha NTP pyrophosphatases"/>
    <property type="match status" value="1"/>
</dbReference>
<reference evidence="1" key="1">
    <citation type="submission" date="2015-09" db="EMBL/GenBank/DDBJ databases">
        <authorList>
            <consortium name="Pathogen Informatics"/>
        </authorList>
    </citation>
    <scope>NUCLEOTIDE SEQUENCE</scope>
    <source>
        <strain evidence="1">2789STDY5834896</strain>
    </source>
</reference>